<dbReference type="GeneID" id="69687710"/>
<evidence type="ECO:0000313" key="2">
    <source>
        <dbReference type="EMBL" id="GJH43456.1"/>
    </source>
</evidence>
<keyword evidence="4" id="KW-0812">Transmembrane</keyword>
<dbReference type="Proteomes" id="UP000254704">
    <property type="component" value="Unassembled WGS sequence"/>
</dbReference>
<dbReference type="OrthoDB" id="5678011at2"/>
<feature type="chain" id="PRO_5044586533" evidence="1">
    <location>
        <begin position="25"/>
        <end position="204"/>
    </location>
</feature>
<dbReference type="AlphaFoldDB" id="A0A379EWW8"/>
<dbReference type="RefSeq" id="WP_115322273.1">
    <property type="nucleotide sequence ID" value="NZ_BPUX01000025.1"/>
</dbReference>
<protein>
    <submittedName>
        <fullName evidence="4">Transmembrane protein</fullName>
    </submittedName>
</protein>
<evidence type="ECO:0000313" key="4">
    <source>
        <dbReference type="EMBL" id="SUC10856.1"/>
    </source>
</evidence>
<keyword evidence="6" id="KW-1185">Reference proteome</keyword>
<evidence type="ECO:0000313" key="3">
    <source>
        <dbReference type="EMBL" id="SUC05576.1"/>
    </source>
</evidence>
<dbReference type="Proteomes" id="UP001052140">
    <property type="component" value="Unassembled WGS sequence"/>
</dbReference>
<dbReference type="EMBL" id="UGTV01000015">
    <property type="protein sequence ID" value="SUC10856.1"/>
    <property type="molecule type" value="Genomic_DNA"/>
</dbReference>
<accession>A0A379EWW8</accession>
<organism evidence="4 5">
    <name type="scientific">Pasteurella canis</name>
    <dbReference type="NCBI Taxonomy" id="753"/>
    <lineage>
        <taxon>Bacteria</taxon>
        <taxon>Pseudomonadati</taxon>
        <taxon>Pseudomonadota</taxon>
        <taxon>Gammaproteobacteria</taxon>
        <taxon>Pasteurellales</taxon>
        <taxon>Pasteurellaceae</taxon>
        <taxon>Pasteurella</taxon>
    </lineage>
</organism>
<gene>
    <name evidence="3" type="ORF">NCTC11621_00150</name>
    <name evidence="4" type="ORF">NCTC11621_01935</name>
    <name evidence="2" type="ORF">PA42_16300</name>
</gene>
<name>A0A379EWW8_9PAST</name>
<keyword evidence="1" id="KW-0732">Signal</keyword>
<evidence type="ECO:0000313" key="5">
    <source>
        <dbReference type="Proteomes" id="UP000254704"/>
    </source>
</evidence>
<keyword evidence="4" id="KW-0472">Membrane</keyword>
<evidence type="ECO:0000256" key="1">
    <source>
        <dbReference type="SAM" id="SignalP"/>
    </source>
</evidence>
<dbReference type="EMBL" id="UGTV01000011">
    <property type="protein sequence ID" value="SUC05576.1"/>
    <property type="molecule type" value="Genomic_DNA"/>
</dbReference>
<reference evidence="2" key="2">
    <citation type="submission" date="2024-05" db="EMBL/GenBank/DDBJ databases">
        <title>Determining zoonotic pasteurella genome.</title>
        <authorList>
            <person name="Maeda T."/>
            <person name="Takahashi T."/>
            <person name="Yoshida H."/>
        </authorList>
    </citation>
    <scope>NUCLEOTIDE SEQUENCE</scope>
    <source>
        <strain evidence="2">PA42</strain>
    </source>
</reference>
<dbReference type="EMBL" id="BPUX01000025">
    <property type="protein sequence ID" value="GJH43456.1"/>
    <property type="molecule type" value="Genomic_DNA"/>
</dbReference>
<sequence>MNIRTFFSTTLCIGTLLSSTITSANTSIYVEPPAIENVTNTSSYVSYMYRTEALRSQWIGNNPMFFIRLSSIDTFGDTRTALIATLLNGAYAIERIATNCNTKETVIKTKAIYDATGKLIESNNQDINLGRPIPDSYVAEAILVMCDALALVPGNPNVHDEKIKASVPFINIINEHVRGKSVNRGAIIVDNIEDYFKSQLNRKK</sequence>
<reference evidence="4 5" key="1">
    <citation type="submission" date="2018-06" db="EMBL/GenBank/DDBJ databases">
        <authorList>
            <consortium name="Pathogen Informatics"/>
            <person name="Doyle S."/>
        </authorList>
    </citation>
    <scope>NUCLEOTIDE SEQUENCE [LARGE SCALE GENOMIC DNA]</scope>
    <source>
        <strain evidence="4 5">NCTC11621</strain>
    </source>
</reference>
<proteinExistence type="predicted"/>
<evidence type="ECO:0000313" key="6">
    <source>
        <dbReference type="Proteomes" id="UP001052140"/>
    </source>
</evidence>
<feature type="signal peptide" evidence="1">
    <location>
        <begin position="1"/>
        <end position="24"/>
    </location>
</feature>